<name>A0AA88T3Z7_TACVA</name>
<evidence type="ECO:0000313" key="3">
    <source>
        <dbReference type="Proteomes" id="UP001187315"/>
    </source>
</evidence>
<keyword evidence="1" id="KW-0472">Membrane</keyword>
<evidence type="ECO:0000256" key="1">
    <source>
        <dbReference type="SAM" id="Phobius"/>
    </source>
</evidence>
<keyword evidence="3" id="KW-1185">Reference proteome</keyword>
<evidence type="ECO:0000313" key="2">
    <source>
        <dbReference type="EMBL" id="KAK2860222.1"/>
    </source>
</evidence>
<gene>
    <name evidence="2" type="ORF">Q7C36_004388</name>
</gene>
<comment type="caution">
    <text evidence="2">The sequence shown here is derived from an EMBL/GenBank/DDBJ whole genome shotgun (WGS) entry which is preliminary data.</text>
</comment>
<reference evidence="2" key="1">
    <citation type="submission" date="2023-08" db="EMBL/GenBank/DDBJ databases">
        <title>Pelteobagrus vachellii genome.</title>
        <authorList>
            <person name="Liu H."/>
        </authorList>
    </citation>
    <scope>NUCLEOTIDE SEQUENCE</scope>
    <source>
        <strain evidence="2">PRFRI_2022a</strain>
        <tissue evidence="2">Muscle</tissue>
    </source>
</reference>
<organism evidence="2 3">
    <name type="scientific">Tachysurus vachellii</name>
    <name type="common">Darkbarbel catfish</name>
    <name type="synonym">Pelteobagrus vachellii</name>
    <dbReference type="NCBI Taxonomy" id="175792"/>
    <lineage>
        <taxon>Eukaryota</taxon>
        <taxon>Metazoa</taxon>
        <taxon>Chordata</taxon>
        <taxon>Craniata</taxon>
        <taxon>Vertebrata</taxon>
        <taxon>Euteleostomi</taxon>
        <taxon>Actinopterygii</taxon>
        <taxon>Neopterygii</taxon>
        <taxon>Teleostei</taxon>
        <taxon>Ostariophysi</taxon>
        <taxon>Siluriformes</taxon>
        <taxon>Bagridae</taxon>
        <taxon>Tachysurus</taxon>
    </lineage>
</organism>
<keyword evidence="1" id="KW-1133">Transmembrane helix</keyword>
<dbReference type="Proteomes" id="UP001187315">
    <property type="component" value="Unassembled WGS sequence"/>
</dbReference>
<sequence>MEAEVIINSKIFDVWKWIVGISVSAGLVAVGLITTAFNCHKKEIEKEQQYREFVKKKLYAGLSNKFQWNRSPIQSNRDQ</sequence>
<dbReference type="EMBL" id="JAVHJS010000004">
    <property type="protein sequence ID" value="KAK2860222.1"/>
    <property type="molecule type" value="Genomic_DNA"/>
</dbReference>
<accession>A0AA88T3Z7</accession>
<protein>
    <submittedName>
        <fullName evidence="2">Uncharacterized protein</fullName>
    </submittedName>
</protein>
<keyword evidence="1" id="KW-0812">Transmembrane</keyword>
<dbReference type="AlphaFoldDB" id="A0AA88T3Z7"/>
<feature type="transmembrane region" description="Helical" evidence="1">
    <location>
        <begin position="17"/>
        <end position="37"/>
    </location>
</feature>
<proteinExistence type="predicted"/>